<dbReference type="AlphaFoldDB" id="A0A6L9MPP0"/>
<dbReference type="Gene3D" id="3.40.605.10">
    <property type="entry name" value="Aldehyde Dehydrogenase, Chain A, domain 1"/>
    <property type="match status" value="1"/>
</dbReference>
<proteinExistence type="inferred from homology"/>
<dbReference type="Proteomes" id="UP000476332">
    <property type="component" value="Unassembled WGS sequence"/>
</dbReference>
<evidence type="ECO:0000313" key="4">
    <source>
        <dbReference type="EMBL" id="NDV89516.1"/>
    </source>
</evidence>
<dbReference type="RefSeq" id="WP_163046360.1">
    <property type="nucleotide sequence ID" value="NZ_JAAAMJ010000057.1"/>
</dbReference>
<dbReference type="EMBL" id="JAAAMJ010000057">
    <property type="protein sequence ID" value="NDV89516.1"/>
    <property type="molecule type" value="Genomic_DNA"/>
</dbReference>
<dbReference type="GO" id="GO:0009450">
    <property type="term" value="P:gamma-aminobutyric acid catabolic process"/>
    <property type="evidence" value="ECO:0007669"/>
    <property type="project" value="TreeGrafter"/>
</dbReference>
<feature type="domain" description="Aldehyde dehydrogenase" evidence="3">
    <location>
        <begin position="16"/>
        <end position="474"/>
    </location>
</feature>
<comment type="similarity">
    <text evidence="1">Belongs to the aldehyde dehydrogenase family.</text>
</comment>
<gene>
    <name evidence="4" type="ORF">GTW51_23040</name>
</gene>
<protein>
    <submittedName>
        <fullName evidence="4">Aldehyde dehydrogenase family protein</fullName>
    </submittedName>
</protein>
<dbReference type="InterPro" id="IPR050740">
    <property type="entry name" value="Aldehyde_DH_Superfamily"/>
</dbReference>
<keyword evidence="5" id="KW-1185">Reference proteome</keyword>
<comment type="caution">
    <text evidence="4">The sequence shown here is derived from an EMBL/GenBank/DDBJ whole genome shotgun (WGS) entry which is preliminary data.</text>
</comment>
<dbReference type="FunFam" id="3.40.309.10:FF:000009">
    <property type="entry name" value="Aldehyde dehydrogenase A"/>
    <property type="match status" value="1"/>
</dbReference>
<organism evidence="4 5">
    <name type="scientific">Aurantimonas aggregata</name>
    <dbReference type="NCBI Taxonomy" id="2047720"/>
    <lineage>
        <taxon>Bacteria</taxon>
        <taxon>Pseudomonadati</taxon>
        <taxon>Pseudomonadota</taxon>
        <taxon>Alphaproteobacteria</taxon>
        <taxon>Hyphomicrobiales</taxon>
        <taxon>Aurantimonadaceae</taxon>
        <taxon>Aurantimonas</taxon>
    </lineage>
</organism>
<reference evidence="4 5" key="1">
    <citation type="submission" date="2020-01" db="EMBL/GenBank/DDBJ databases">
        <title>Genomes of bacteria type strains.</title>
        <authorList>
            <person name="Chen J."/>
            <person name="Zhu S."/>
            <person name="Chen J."/>
        </authorList>
    </citation>
    <scope>NUCLEOTIDE SEQUENCE [LARGE SCALE GENOMIC DNA]</scope>
    <source>
        <strain evidence="4 5">KCTC 52919</strain>
    </source>
</reference>
<keyword evidence="2" id="KW-0560">Oxidoreductase</keyword>
<dbReference type="FunFam" id="3.40.605.10:FF:000007">
    <property type="entry name" value="NAD/NADP-dependent betaine aldehyde dehydrogenase"/>
    <property type="match status" value="1"/>
</dbReference>
<dbReference type="PANTHER" id="PTHR43353:SF5">
    <property type="entry name" value="SUCCINATE-SEMIALDEHYDE DEHYDROGENASE, MITOCHONDRIAL"/>
    <property type="match status" value="1"/>
</dbReference>
<dbReference type="Gene3D" id="3.40.309.10">
    <property type="entry name" value="Aldehyde Dehydrogenase, Chain A, domain 2"/>
    <property type="match status" value="1"/>
</dbReference>
<sequence length="485" mass="52144">MYRDLELYIDGAWRGAANGATRDVTDPATEERLGSIADASDADIDEALAAAKAGFAIWRRVGTWERARLIRRVADLVRDRVDAIAVQMSLETGKPLAEAKGEVNAAADQFEWYAEETKRIYGQIIESRTPDSRMAVIHQPVGVVAAFSAWNFPALLPARKISAALGAGCSIIIKPAGEAPGSCAALVAACHDAGIPQGAVNFLTGNSDRIARRLIASPIVRKVSLTGSVPVGKQILHLAADGVKKVSMELGGHGPVVVFDDVDAEKVAEICATTKFRNCGQVCISPTRFYVHESKYEAFAGRFAEVAKALRVGRGMDEGVQMGPLANRRGLETIQELVADARQRGAEVLAGGNVPANTNRGYFFEPTVLGRVPDDARIMQEEPFGPVAPLTSFRSYDEVIERANSLPFGLAGYVFSNDLRTATRAYEDLEVGMVGVNEMLLATAEAPFGGVKESGMGREGGAFGIHDYLETKYVKMKLEERVRGA</sequence>
<dbReference type="Pfam" id="PF00171">
    <property type="entry name" value="Aldedh"/>
    <property type="match status" value="1"/>
</dbReference>
<evidence type="ECO:0000313" key="5">
    <source>
        <dbReference type="Proteomes" id="UP000476332"/>
    </source>
</evidence>
<dbReference type="GO" id="GO:0004777">
    <property type="term" value="F:succinate-semialdehyde dehydrogenase (NAD+) activity"/>
    <property type="evidence" value="ECO:0007669"/>
    <property type="project" value="TreeGrafter"/>
</dbReference>
<dbReference type="CDD" id="cd07103">
    <property type="entry name" value="ALDH_F5_SSADH_GabD"/>
    <property type="match status" value="1"/>
</dbReference>
<name>A0A6L9MPP0_9HYPH</name>
<dbReference type="InterPro" id="IPR016163">
    <property type="entry name" value="Ald_DH_C"/>
</dbReference>
<dbReference type="SUPFAM" id="SSF53720">
    <property type="entry name" value="ALDH-like"/>
    <property type="match status" value="1"/>
</dbReference>
<dbReference type="InterPro" id="IPR016162">
    <property type="entry name" value="Ald_DH_N"/>
</dbReference>
<accession>A0A6L9MPP0</accession>
<evidence type="ECO:0000259" key="3">
    <source>
        <dbReference type="Pfam" id="PF00171"/>
    </source>
</evidence>
<dbReference type="InterPro" id="IPR016161">
    <property type="entry name" value="Ald_DH/histidinol_DH"/>
</dbReference>
<dbReference type="PANTHER" id="PTHR43353">
    <property type="entry name" value="SUCCINATE-SEMIALDEHYDE DEHYDROGENASE, MITOCHONDRIAL"/>
    <property type="match status" value="1"/>
</dbReference>
<dbReference type="InterPro" id="IPR015590">
    <property type="entry name" value="Aldehyde_DH_dom"/>
</dbReference>
<evidence type="ECO:0000256" key="1">
    <source>
        <dbReference type="ARBA" id="ARBA00009986"/>
    </source>
</evidence>
<evidence type="ECO:0000256" key="2">
    <source>
        <dbReference type="ARBA" id="ARBA00023002"/>
    </source>
</evidence>